<dbReference type="Proteomes" id="UP000677054">
    <property type="component" value="Unassembled WGS sequence"/>
</dbReference>
<feature type="region of interest" description="Disordered" evidence="1">
    <location>
        <begin position="195"/>
        <end position="237"/>
    </location>
</feature>
<proteinExistence type="predicted"/>
<reference evidence="2" key="1">
    <citation type="submission" date="2020-11" db="EMBL/GenBank/DDBJ databases">
        <authorList>
            <person name="Tran Van P."/>
        </authorList>
    </citation>
    <scope>NUCLEOTIDE SEQUENCE</scope>
</reference>
<feature type="compositionally biased region" description="Basic and acidic residues" evidence="1">
    <location>
        <begin position="201"/>
        <end position="212"/>
    </location>
</feature>
<name>A0A7R9A8I4_9CRUS</name>
<evidence type="ECO:0000256" key="1">
    <source>
        <dbReference type="SAM" id="MobiDB-lite"/>
    </source>
</evidence>
<sequence>MMGNKIVRQNMEKTYRIHFEGQEKMLRISEKASLREEVKRAFNIPKEKEIHLQVKDRSEADEKTMICGPGELPDGPAELLVITVAYKSHFSQSASLPAPPIQRETDYGTALRHLRDDFKMGNTLVDMDKFLDELSKKDLITMAEEKELKKVKEYRKKIDETFFILLNKNPQPTYRSVLCILEEMGREDLKEKHQTKLKRTIGKDDEFKDVPSRIESAQAAEMVPAEYPEKEGSKNAQ</sequence>
<accession>A0A7R9A8I4</accession>
<organism evidence="2">
    <name type="scientific">Darwinula stevensoni</name>
    <dbReference type="NCBI Taxonomy" id="69355"/>
    <lineage>
        <taxon>Eukaryota</taxon>
        <taxon>Metazoa</taxon>
        <taxon>Ecdysozoa</taxon>
        <taxon>Arthropoda</taxon>
        <taxon>Crustacea</taxon>
        <taxon>Oligostraca</taxon>
        <taxon>Ostracoda</taxon>
        <taxon>Podocopa</taxon>
        <taxon>Podocopida</taxon>
        <taxon>Darwinulocopina</taxon>
        <taxon>Darwinuloidea</taxon>
        <taxon>Darwinulidae</taxon>
        <taxon>Darwinula</taxon>
    </lineage>
</organism>
<keyword evidence="3" id="KW-1185">Reference proteome</keyword>
<feature type="compositionally biased region" description="Basic and acidic residues" evidence="1">
    <location>
        <begin position="227"/>
        <end position="237"/>
    </location>
</feature>
<evidence type="ECO:0000313" key="2">
    <source>
        <dbReference type="EMBL" id="CAD7249465.1"/>
    </source>
</evidence>
<protein>
    <submittedName>
        <fullName evidence="2">Uncharacterized protein</fullName>
    </submittedName>
</protein>
<dbReference type="EMBL" id="LR901825">
    <property type="protein sequence ID" value="CAD7249465.1"/>
    <property type="molecule type" value="Genomic_DNA"/>
</dbReference>
<dbReference type="EMBL" id="CAJPEV010002308">
    <property type="protein sequence ID" value="CAG0896478.1"/>
    <property type="molecule type" value="Genomic_DNA"/>
</dbReference>
<gene>
    <name evidence="2" type="ORF">DSTB1V02_LOCUS9260</name>
</gene>
<evidence type="ECO:0000313" key="3">
    <source>
        <dbReference type="Proteomes" id="UP000677054"/>
    </source>
</evidence>
<dbReference type="AlphaFoldDB" id="A0A7R9A8I4"/>